<organism evidence="7 8">
    <name type="scientific">Syntrophomonas wolfei subsp. wolfei (strain DSM 2245B / Goettingen)</name>
    <dbReference type="NCBI Taxonomy" id="335541"/>
    <lineage>
        <taxon>Bacteria</taxon>
        <taxon>Bacillati</taxon>
        <taxon>Bacillota</taxon>
        <taxon>Clostridia</taxon>
        <taxon>Eubacteriales</taxon>
        <taxon>Syntrophomonadaceae</taxon>
        <taxon>Syntrophomonas</taxon>
    </lineage>
</organism>
<evidence type="ECO:0000256" key="1">
    <source>
        <dbReference type="ARBA" id="ARBA00022491"/>
    </source>
</evidence>
<dbReference type="Pfam" id="PF13411">
    <property type="entry name" value="MerR_1"/>
    <property type="match status" value="1"/>
</dbReference>
<keyword evidence="5" id="KW-0175">Coiled coil</keyword>
<keyword evidence="4" id="KW-0804">Transcription</keyword>
<dbReference type="HOGENOM" id="CLU_1634555_0_0_9"/>
<dbReference type="KEGG" id="swo:Swol_0385"/>
<keyword evidence="8" id="KW-1185">Reference proteome</keyword>
<evidence type="ECO:0000256" key="5">
    <source>
        <dbReference type="SAM" id="Coils"/>
    </source>
</evidence>
<dbReference type="AlphaFoldDB" id="Q0AZY1"/>
<dbReference type="GO" id="GO:0003677">
    <property type="term" value="F:DNA binding"/>
    <property type="evidence" value="ECO:0007669"/>
    <property type="project" value="UniProtKB-KW"/>
</dbReference>
<dbReference type="eggNOG" id="COG0789">
    <property type="taxonomic scope" value="Bacteria"/>
</dbReference>
<dbReference type="PANTHER" id="PTHR30204:SF69">
    <property type="entry name" value="MERR-FAMILY TRANSCRIPTIONAL REGULATOR"/>
    <property type="match status" value="1"/>
</dbReference>
<feature type="coiled-coil region" evidence="5">
    <location>
        <begin position="99"/>
        <end position="140"/>
    </location>
</feature>
<dbReference type="STRING" id="335541.Swol_0385"/>
<dbReference type="SMART" id="SM00422">
    <property type="entry name" value="HTH_MERR"/>
    <property type="match status" value="1"/>
</dbReference>
<dbReference type="SUPFAM" id="SSF46955">
    <property type="entry name" value="Putative DNA-binding domain"/>
    <property type="match status" value="1"/>
</dbReference>
<dbReference type="EMBL" id="CP000448">
    <property type="protein sequence ID" value="ABI67723.1"/>
    <property type="molecule type" value="Genomic_DNA"/>
</dbReference>
<dbReference type="PANTHER" id="PTHR30204">
    <property type="entry name" value="REDOX-CYCLING DRUG-SENSING TRANSCRIPTIONAL ACTIVATOR SOXR"/>
    <property type="match status" value="1"/>
</dbReference>
<dbReference type="PROSITE" id="PS50937">
    <property type="entry name" value="HTH_MERR_2"/>
    <property type="match status" value="1"/>
</dbReference>
<dbReference type="InterPro" id="IPR047057">
    <property type="entry name" value="MerR_fam"/>
</dbReference>
<name>Q0AZY1_SYNWW</name>
<accession>Q0AZY1</accession>
<evidence type="ECO:0000259" key="6">
    <source>
        <dbReference type="PROSITE" id="PS50937"/>
    </source>
</evidence>
<dbReference type="Proteomes" id="UP000001968">
    <property type="component" value="Chromosome"/>
</dbReference>
<protein>
    <submittedName>
        <fullName evidence="7">Putative transcriptional regulator, MerR family</fullName>
    </submittedName>
</protein>
<dbReference type="GO" id="GO:0003700">
    <property type="term" value="F:DNA-binding transcription factor activity"/>
    <property type="evidence" value="ECO:0007669"/>
    <property type="project" value="InterPro"/>
</dbReference>
<dbReference type="CDD" id="cd04764">
    <property type="entry name" value="HTH_MlrA-like_sg1"/>
    <property type="match status" value="1"/>
</dbReference>
<dbReference type="InterPro" id="IPR000551">
    <property type="entry name" value="MerR-type_HTH_dom"/>
</dbReference>
<keyword evidence="1" id="KW-0678">Repressor</keyword>
<feature type="domain" description="HTH merR-type" evidence="6">
    <location>
        <begin position="5"/>
        <end position="73"/>
    </location>
</feature>
<dbReference type="Gene3D" id="1.10.1660.10">
    <property type="match status" value="1"/>
</dbReference>
<dbReference type="OrthoDB" id="9811174at2"/>
<dbReference type="InterPro" id="IPR009061">
    <property type="entry name" value="DNA-bd_dom_put_sf"/>
</dbReference>
<sequence>MQEIYYKISEISEILGVEQYTLRYLENSLGLKIKRNERGDRLYSESDLETLKLVLQLKNKGLNTTAIKMALENIEETEEKAISPLENKGQGMMEVVTMAKKIVEQNQTLLEQNRKLEQRMEKLEQKIDKRNLERERKIDEFLELWKAEQARGKSWLSRILSK</sequence>
<evidence type="ECO:0000256" key="2">
    <source>
        <dbReference type="ARBA" id="ARBA00023015"/>
    </source>
</evidence>
<proteinExistence type="predicted"/>
<gene>
    <name evidence="7" type="ordered locus">Swol_0385</name>
</gene>
<dbReference type="RefSeq" id="WP_011639831.1">
    <property type="nucleotide sequence ID" value="NC_008346.1"/>
</dbReference>
<keyword evidence="2" id="KW-0805">Transcription regulation</keyword>
<evidence type="ECO:0000313" key="7">
    <source>
        <dbReference type="EMBL" id="ABI67723.1"/>
    </source>
</evidence>
<keyword evidence="3" id="KW-0238">DNA-binding</keyword>
<reference evidence="8" key="1">
    <citation type="journal article" date="2010" name="Environ. Microbiol.">
        <title>The genome of Syntrophomonas wolfei: new insights into syntrophic metabolism and biohydrogen production.</title>
        <authorList>
            <person name="Sieber J.R."/>
            <person name="Sims D.R."/>
            <person name="Han C."/>
            <person name="Kim E."/>
            <person name="Lykidis A."/>
            <person name="Lapidus A.L."/>
            <person name="McDonnald E."/>
            <person name="Rohlin L."/>
            <person name="Culley D.E."/>
            <person name="Gunsalus R."/>
            <person name="McInerney M.J."/>
        </authorList>
    </citation>
    <scope>NUCLEOTIDE SEQUENCE [LARGE SCALE GENOMIC DNA]</scope>
    <source>
        <strain evidence="8">DSM 2245B / Goettingen</strain>
    </source>
</reference>
<evidence type="ECO:0000313" key="8">
    <source>
        <dbReference type="Proteomes" id="UP000001968"/>
    </source>
</evidence>
<evidence type="ECO:0000256" key="3">
    <source>
        <dbReference type="ARBA" id="ARBA00023125"/>
    </source>
</evidence>
<evidence type="ECO:0000256" key="4">
    <source>
        <dbReference type="ARBA" id="ARBA00023163"/>
    </source>
</evidence>